<feature type="region of interest" description="Disordered" evidence="1">
    <location>
        <begin position="1284"/>
        <end position="1303"/>
    </location>
</feature>
<feature type="compositionally biased region" description="Polar residues" evidence="1">
    <location>
        <begin position="2159"/>
        <end position="2179"/>
    </location>
</feature>
<feature type="region of interest" description="Disordered" evidence="1">
    <location>
        <begin position="1584"/>
        <end position="1607"/>
    </location>
</feature>
<proteinExistence type="predicted"/>
<evidence type="ECO:0000313" key="3">
    <source>
        <dbReference type="Proteomes" id="UP000015104"/>
    </source>
</evidence>
<name>T1KYI8_TETUR</name>
<feature type="compositionally biased region" description="Polar residues" evidence="1">
    <location>
        <begin position="1772"/>
        <end position="1781"/>
    </location>
</feature>
<feature type="region of interest" description="Disordered" evidence="1">
    <location>
        <begin position="1952"/>
        <end position="2068"/>
    </location>
</feature>
<feature type="compositionally biased region" description="Basic and acidic residues" evidence="1">
    <location>
        <begin position="1970"/>
        <end position="1991"/>
    </location>
</feature>
<dbReference type="Pfam" id="PF14776">
    <property type="entry name" value="UNC-79"/>
    <property type="match status" value="1"/>
</dbReference>
<evidence type="ECO:0000256" key="1">
    <source>
        <dbReference type="SAM" id="MobiDB-lite"/>
    </source>
</evidence>
<feature type="compositionally biased region" description="Polar residues" evidence="1">
    <location>
        <begin position="2052"/>
        <end position="2067"/>
    </location>
</feature>
<dbReference type="EnsemblMetazoa" id="tetur27g00840.1">
    <property type="protein sequence ID" value="tetur27g00840.1"/>
    <property type="gene ID" value="tetur27g00840"/>
</dbReference>
<dbReference type="Proteomes" id="UP000015104">
    <property type="component" value="Unassembled WGS sequence"/>
</dbReference>
<feature type="compositionally biased region" description="Polar residues" evidence="1">
    <location>
        <begin position="1636"/>
        <end position="1659"/>
    </location>
</feature>
<sequence>MATKAATFTAKIKNLQESCNRIINGAFPQPSATDITSTLKFFSQILLSVLKDAPSMPIDVICSPEKDHSRTTMFPSLDYRSLYATLIQLLELLPHLQSGIQTVGQTLLHTLSCLVPFLEHEYMDTLPYIVASSMAILPSALHKDLLDMLCYNLLPFTIMNRDGFDNQNFTNLSVSAIMMNVFFYTDSPSFYTQLIETLMKLKKDVVKDLFCVIAHGTVKARCPAVELLFQYWPELNPSPLDRKVLSEKHVIWSPLSCQHENCASSLSNEAVKMCIDHTIAIGSGDRAPPMLICIECADQIYKGRSRSTLVDILLPMEEISYTCVNKACKSSIAQKIAVATCFSPECVNYNCNKPVRYCSLCDSSKHSSPESSDHVVHRTIPSPWKMDSETQSYFIEAIVNLLREAQPVTEKLGKETSTTIQSGNKVSTGGGGGLGLGSNLGGIPTEESNGNMALEERQLLSRYGVWLITSLCMPIEDTPDDVLGRLLSILFQWFHYTACLPDDQAGSALERLKGECIHGWLMKVVKTHFHVFSNCLLPHPADYAKVGGHWDCWPSQTNQIKEGFKRLLCLVPYDVITPEIWSYIMPYWMECFRHEVPDDELAELKILLSKVLDPDLSPLGLSPNQMYQFISVKFNNTVAQVQEQALYWIQKLTMLEVPVPLKLLLSMFDSGVKSLSNPDRAKVPFSSIYKVSTHPMPNPSERLKDARLGVSGQQPGSAQTPTSTAPDESGESSELHPVNDDKLNLTCFILMLDILIKQMELQDTPSHKGLENRDAEPVLILLLDILLAPWPGVHSCDQEDDYRHTTDKEDAQSVQCEYCEMIAIWYQLGLLLMEYFCPVMEATMIDIPFEPTRPVEILTETKTDAKENESNLINSDLKTTSTEAPLAPSKTATIEVFSDSSGQKLQEIESGSVITSRVIPTATGDDSSFISGQYQMTSANVMNETNTSEPEKSTIIDQRSGGCFWFTTQGKFKFKLEELPIQLRLLHILLNKLSTSSDADVLYHIIYILKLMALHSEILNKAAKNHRGFLIWCQENLLIPNLWSLLQAEFSQISQLSVPLLLHCITLPAGRDTFLRLVEEDFHDRDWRKRFTAVERVTTIAHFLESSLVKNSPALQASLTNAICYLVHCLDDIESTVAQRALLNLESIKTTSLKLLVWCLEAQFDLVLIDRPIILQTIFQLYNHLSDRRFLTWDFFLNRFDTLFLEAQVNLERLGEISYTRDLKNTNVNSEMYQKKLTRAHEALSQTHLARSLSISFGNKLGNPKRTTPIVDFLAKQVDKNVPRQPAAPAIRRKSSRFTGNSAIPDKFRHLPNNFFTDNQLKEIAQEENHIMHVVHKIVELEEQDRDTMHSLIFLLMQFLSRPDHSHPQEEKTMARNQQIVLRHLNILLGFSPSEKQFLVTAANLRTFPVFNAVIASMPKVLDFNFKMGNMLLSTFLPLLIFCPSSQKYVADLMVKPAYSLWLLQPHVRQSWLMSVLIVLYKYTYNTLPVSKHIQALINIVMNTLEAQFHRCRTNRDHFSPVPSRSRDMSATSMEMEDQVEPEMEPLFRSEESAVPIFTTGSSEESIEGDGEGEPELEVILESPKSEEFDDSEAASLSADGTLENSKGIENNSFTVVQKDDSIAISIVPKDDDQLNEVSTNLPDLVNPSDNAVNESEQQQTHETEMVVLPVEKQEMEDEDSVSTNQSRSRPLSPKTDKLSRGYSAEGSSRLKRTDSTYDSETSESKELEITIDADPRHPFSITEKVTSEEKRRTKQGIGKILKTFTEESKPSDQAQANSEQKANKKSPEAWKLLDEPPGAPILPLKPAPERLLPIGPTVRLPKKPGSPFFNQSNQSSFSYAPSQFAHSHQLPQSVQPSQSSLPAQSSSLSHVSASSTKYNQMSELPQLPIPPTERLLPIGPNPPFKSPHSGGRRFFSPPRSTQVEEKPTSNQSNIVPVTELKSIDVVTISDSSQKHLRESSPSPSHTKTVKVDSLPETHRDSNMESDEKSTNVRKASSKLAKDLSIEINDEPSAVKIPRETENSETKGTKIDSSNKPRRSLSTSEKPKSLPIESSNENKTTEINVNGKSEKFVRAPHIQSIAKSSLDQILRPQLLPSPPTTTVTTTAGEEQKTPRPLFKPKRKRRPTGGQNETRTADLRSNVPIGVAAGVQRRARKIDVSSNSNTGLPSKRSSTSQSSLAIPEDTVNERCSSCGAVLEEFSEDEIGMCIVILGSYIHREPAMSAPLLPEMLKLISKFALHVPYPWQHESQNVHLPGCARTIAQQFFRCTLQQLASNGIFQQIFNSHFPDSEFFKAMATSLTDFMDTNQITPLTKLLEGFNEKKSLPAKTQLFHVLSNAAHYMECVPLEMVSQQAWNTFLPIFDTFLRKMESIFPSVAGEVCDLTPVIRMMLITLKLPVLNNHRSILEPYSKFVSQAIQRSPLSYQQLLELCHYSGRIFSKDRDRYFITRTIVSELISAIRFKTFVPDENLMMLVQFVLQDLDGTLVYSVVTEHLKPNSDPSIEQHNTNACEFIKPYVNDISEFITDVHTLSRVKSTFLGTCIHLNEETIGGHLKAGLSQILALEITKSNGRDHRAVTRYLPWLYSLPSVQQGPKEFLDCVAHIRILSWILLGSLQHSALMQHHPSYSLSQPIPLEANGHIAEHIQVILAGFAEQSKASVIHMSSLFHAFILCQLWTMYCENISAQNPPGSEQYQQCTLTLSDFWAKITPGILQLVCHSKVDEPPQLAEMVSLHFLSLIEALMECNSNILARLLPMWVPVFRSYEGQLSGHLKVRLQTCINWQPPPQMRQDSVTNKSYPSPMLRWLQKLQFKMGQIENQSSTAIQFYCM</sequence>
<dbReference type="HOGENOM" id="CLU_000485_0_0_1"/>
<feature type="compositionally biased region" description="Basic and acidic residues" evidence="1">
    <location>
        <begin position="1723"/>
        <end position="1738"/>
    </location>
</feature>
<dbReference type="PANTHER" id="PTHR21696">
    <property type="entry name" value="PROTEIN UNC-79 HOMOLOG"/>
    <property type="match status" value="1"/>
</dbReference>
<dbReference type="EMBL" id="CAEY01000713">
    <property type="status" value="NOT_ANNOTATED_CDS"/>
    <property type="molecule type" value="Genomic_DNA"/>
</dbReference>
<protein>
    <submittedName>
        <fullName evidence="2">Uncharacterized protein</fullName>
    </submittedName>
</protein>
<accession>T1KYI8</accession>
<feature type="compositionally biased region" description="Low complexity" evidence="1">
    <location>
        <begin position="1847"/>
        <end position="1876"/>
    </location>
</feature>
<feature type="region of interest" description="Disordered" evidence="1">
    <location>
        <begin position="709"/>
        <end position="738"/>
    </location>
</feature>
<reference evidence="3" key="1">
    <citation type="submission" date="2011-08" db="EMBL/GenBank/DDBJ databases">
        <authorList>
            <person name="Rombauts S."/>
        </authorList>
    </citation>
    <scope>NUCLEOTIDE SEQUENCE</scope>
    <source>
        <strain evidence="3">London</strain>
    </source>
</reference>
<keyword evidence="3" id="KW-1185">Reference proteome</keyword>
<feature type="region of interest" description="Disordered" evidence="1">
    <location>
        <begin position="1628"/>
        <end position="1937"/>
    </location>
</feature>
<dbReference type="eggNOG" id="KOG3685">
    <property type="taxonomic scope" value="Eukaryota"/>
</dbReference>
<evidence type="ECO:0000313" key="2">
    <source>
        <dbReference type="EnsemblMetazoa" id="tetur27g00840.1"/>
    </source>
</evidence>
<dbReference type="PANTHER" id="PTHR21696:SF2">
    <property type="entry name" value="PROTEIN UNC-79 HOMOLOG"/>
    <property type="match status" value="1"/>
</dbReference>
<feature type="compositionally biased region" description="Low complexity" evidence="1">
    <location>
        <begin position="1829"/>
        <end position="1839"/>
    </location>
</feature>
<dbReference type="eggNOG" id="KOG4820">
    <property type="taxonomic scope" value="Eukaryota"/>
</dbReference>
<feature type="compositionally biased region" description="Basic and acidic residues" evidence="1">
    <location>
        <begin position="2017"/>
        <end position="2035"/>
    </location>
</feature>
<feature type="compositionally biased region" description="Polar residues" evidence="1">
    <location>
        <begin position="711"/>
        <end position="726"/>
    </location>
</feature>
<dbReference type="STRING" id="32264.T1KYI8"/>
<organism evidence="2 3">
    <name type="scientific">Tetranychus urticae</name>
    <name type="common">Two-spotted spider mite</name>
    <dbReference type="NCBI Taxonomy" id="32264"/>
    <lineage>
        <taxon>Eukaryota</taxon>
        <taxon>Metazoa</taxon>
        <taxon>Ecdysozoa</taxon>
        <taxon>Arthropoda</taxon>
        <taxon>Chelicerata</taxon>
        <taxon>Arachnida</taxon>
        <taxon>Acari</taxon>
        <taxon>Acariformes</taxon>
        <taxon>Trombidiformes</taxon>
        <taxon>Prostigmata</taxon>
        <taxon>Eleutherengona</taxon>
        <taxon>Raphignathae</taxon>
        <taxon>Tetranychoidea</taxon>
        <taxon>Tetranychidae</taxon>
        <taxon>Tetranychus</taxon>
    </lineage>
</organism>
<dbReference type="InterPro" id="IPR024855">
    <property type="entry name" value="UNC79"/>
</dbReference>
<reference evidence="2" key="2">
    <citation type="submission" date="2015-06" db="UniProtKB">
        <authorList>
            <consortium name="EnsemblMetazoa"/>
        </authorList>
    </citation>
    <scope>IDENTIFICATION</scope>
</reference>
<feature type="compositionally biased region" description="Basic and acidic residues" evidence="1">
    <location>
        <begin position="1782"/>
        <end position="1795"/>
    </location>
</feature>
<feature type="compositionally biased region" description="Pro residues" evidence="1">
    <location>
        <begin position="1798"/>
        <end position="1807"/>
    </location>
</feature>
<feature type="region of interest" description="Disordered" evidence="1">
    <location>
        <begin position="2089"/>
        <end position="2183"/>
    </location>
</feature>